<keyword evidence="4" id="KW-0131">Cell cycle</keyword>
<accession>A0A5B6ZGR0</accession>
<dbReference type="InterPro" id="IPR006671">
    <property type="entry name" value="Cyclin_N"/>
</dbReference>
<dbReference type="FunFam" id="1.10.472.10:FF:000040">
    <property type="entry name" value="D6-type cyclin"/>
    <property type="match status" value="1"/>
</dbReference>
<dbReference type="SMART" id="SM01332">
    <property type="entry name" value="Cyclin_C"/>
    <property type="match status" value="1"/>
</dbReference>
<evidence type="ECO:0000256" key="6">
    <source>
        <dbReference type="SAM" id="MobiDB-lite"/>
    </source>
</evidence>
<dbReference type="InterPro" id="IPR013763">
    <property type="entry name" value="Cyclin-like_dom"/>
</dbReference>
<feature type="domain" description="Cyclin C-terminal" evidence="8">
    <location>
        <begin position="182"/>
        <end position="307"/>
    </location>
</feature>
<dbReference type="AlphaFoldDB" id="A0A5B6ZGR0"/>
<dbReference type="InterPro" id="IPR048258">
    <property type="entry name" value="Cyclins_cyclin-box"/>
</dbReference>
<evidence type="ECO:0000256" key="2">
    <source>
        <dbReference type="ARBA" id="ARBA00022618"/>
    </source>
</evidence>
<reference evidence="9" key="1">
    <citation type="submission" date="2019-08" db="EMBL/GenBank/DDBJ databases">
        <title>Reference gene set and small RNA set construction with multiple tissues from Davidia involucrata Baill.</title>
        <authorList>
            <person name="Yang H."/>
            <person name="Zhou C."/>
            <person name="Li G."/>
            <person name="Wang J."/>
            <person name="Gao P."/>
            <person name="Wang M."/>
            <person name="Wang R."/>
            <person name="Zhao Y."/>
        </authorList>
    </citation>
    <scope>NUCLEOTIDE SEQUENCE</scope>
    <source>
        <tissue evidence="9">Mixed with DoveR01_LX</tissue>
    </source>
</reference>
<feature type="domain" description="Cyclin-like" evidence="7">
    <location>
        <begin position="85"/>
        <end position="173"/>
    </location>
</feature>
<proteinExistence type="inferred from homology"/>
<dbReference type="InterPro" id="IPR004367">
    <property type="entry name" value="Cyclin_C-dom"/>
</dbReference>
<dbReference type="InterPro" id="IPR039361">
    <property type="entry name" value="Cyclin"/>
</dbReference>
<dbReference type="GO" id="GO:0051301">
    <property type="term" value="P:cell division"/>
    <property type="evidence" value="ECO:0007669"/>
    <property type="project" value="UniProtKB-KW"/>
</dbReference>
<name>A0A5B6ZGR0_DAVIN</name>
<dbReference type="InterPro" id="IPR036915">
    <property type="entry name" value="Cyclin-like_sf"/>
</dbReference>
<dbReference type="PANTHER" id="PTHR10177">
    <property type="entry name" value="CYCLINS"/>
    <property type="match status" value="1"/>
</dbReference>
<dbReference type="PROSITE" id="PS00292">
    <property type="entry name" value="CYCLINS"/>
    <property type="match status" value="1"/>
</dbReference>
<evidence type="ECO:0000256" key="3">
    <source>
        <dbReference type="ARBA" id="ARBA00023127"/>
    </source>
</evidence>
<protein>
    <submittedName>
        <fullName evidence="9">Putative cyclin-D4-1-like isoform X1</fullName>
    </submittedName>
</protein>
<evidence type="ECO:0000259" key="8">
    <source>
        <dbReference type="SMART" id="SM01332"/>
    </source>
</evidence>
<dbReference type="SMART" id="SM00385">
    <property type="entry name" value="CYCLIN"/>
    <property type="match status" value="1"/>
</dbReference>
<feature type="compositionally biased region" description="Polar residues" evidence="6">
    <location>
        <begin position="336"/>
        <end position="346"/>
    </location>
</feature>
<dbReference type="EMBL" id="GHES01012963">
    <property type="protein sequence ID" value="MPA43522.1"/>
    <property type="molecule type" value="Transcribed_RNA"/>
</dbReference>
<comment type="similarity">
    <text evidence="1">Belongs to the cyclin family. Cyclin D subfamily.</text>
</comment>
<gene>
    <name evidence="9" type="ORF">Din_012963</name>
</gene>
<dbReference type="Pfam" id="PF00134">
    <property type="entry name" value="Cyclin_N"/>
    <property type="match status" value="1"/>
</dbReference>
<evidence type="ECO:0000313" key="9">
    <source>
        <dbReference type="EMBL" id="MPA43522.1"/>
    </source>
</evidence>
<evidence type="ECO:0000256" key="4">
    <source>
        <dbReference type="ARBA" id="ARBA00023306"/>
    </source>
</evidence>
<evidence type="ECO:0000256" key="1">
    <source>
        <dbReference type="ARBA" id="ARBA00009065"/>
    </source>
</evidence>
<keyword evidence="3 5" id="KW-0195">Cyclin</keyword>
<dbReference type="Gene3D" id="1.10.472.10">
    <property type="entry name" value="Cyclin-like"/>
    <property type="match status" value="2"/>
</dbReference>
<dbReference type="SUPFAM" id="SSF47954">
    <property type="entry name" value="Cyclin-like"/>
    <property type="match status" value="1"/>
</dbReference>
<feature type="region of interest" description="Disordered" evidence="6">
    <location>
        <begin position="308"/>
        <end position="346"/>
    </location>
</feature>
<dbReference type="CDD" id="cd20543">
    <property type="entry name" value="CYCLIN_AtCycD-like_rpt1"/>
    <property type="match status" value="1"/>
</dbReference>
<dbReference type="CDD" id="cd20544">
    <property type="entry name" value="CYCLIN_AtCycD-like_rpt2"/>
    <property type="match status" value="1"/>
</dbReference>
<organism evidence="9">
    <name type="scientific">Davidia involucrata</name>
    <name type="common">Dove tree</name>
    <dbReference type="NCBI Taxonomy" id="16924"/>
    <lineage>
        <taxon>Eukaryota</taxon>
        <taxon>Viridiplantae</taxon>
        <taxon>Streptophyta</taxon>
        <taxon>Embryophyta</taxon>
        <taxon>Tracheophyta</taxon>
        <taxon>Spermatophyta</taxon>
        <taxon>Magnoliopsida</taxon>
        <taxon>eudicotyledons</taxon>
        <taxon>Gunneridae</taxon>
        <taxon>Pentapetalae</taxon>
        <taxon>asterids</taxon>
        <taxon>Cornales</taxon>
        <taxon>Nyssaceae</taxon>
        <taxon>Davidia</taxon>
    </lineage>
</organism>
<sequence length="346" mass="38313">MSHSPDYSAASLYCAEDAGDVVSSHASTRISDPPSSPSSAFFPPFDETTISRLIDSEPHHMPHPDYLRCCRDRSIDLTVRQDSIKWILKVQAHYQFRPATAFLSVNYFDRFLSCHSLPQANGWPLQLLSVACLSLAAKMEETYVPLLIDLQVFEPKFVFEPKTVQRMELWVMSGLHWRLRSVTPFDFLDYLISNLPCSGSKPDLFARVLSTSSDLILNTTRVIDFLGFPPSIIAAAAVLSAAGDSVDLLPKPFHERINKEMVRSCHQLMEEYLVDTCPAADLKDRRVQPAPPSSPIGVLDAAACGSCDSRSGNPVAPSGSGFRSNEAEPPNKRLRSSVSDVQQEQP</sequence>
<dbReference type="FunFam" id="1.10.472.10:FF:000034">
    <property type="entry name" value="D2/4-type cyclin"/>
    <property type="match status" value="1"/>
</dbReference>
<evidence type="ECO:0000256" key="5">
    <source>
        <dbReference type="RuleBase" id="RU000383"/>
    </source>
</evidence>
<dbReference type="Pfam" id="PF02984">
    <property type="entry name" value="Cyclin_C"/>
    <property type="match status" value="1"/>
</dbReference>
<evidence type="ECO:0000259" key="7">
    <source>
        <dbReference type="SMART" id="SM00385"/>
    </source>
</evidence>
<keyword evidence="2" id="KW-0132">Cell division</keyword>